<evidence type="ECO:0000313" key="3">
    <source>
        <dbReference type="Proteomes" id="UP001345963"/>
    </source>
</evidence>
<gene>
    <name evidence="2" type="ORF">ATANTOWER_025204</name>
</gene>
<organism evidence="2 3">
    <name type="scientific">Ataeniobius toweri</name>
    <dbReference type="NCBI Taxonomy" id="208326"/>
    <lineage>
        <taxon>Eukaryota</taxon>
        <taxon>Metazoa</taxon>
        <taxon>Chordata</taxon>
        <taxon>Craniata</taxon>
        <taxon>Vertebrata</taxon>
        <taxon>Euteleostomi</taxon>
        <taxon>Actinopterygii</taxon>
        <taxon>Neopterygii</taxon>
        <taxon>Teleostei</taxon>
        <taxon>Neoteleostei</taxon>
        <taxon>Acanthomorphata</taxon>
        <taxon>Ovalentaria</taxon>
        <taxon>Atherinomorphae</taxon>
        <taxon>Cyprinodontiformes</taxon>
        <taxon>Goodeidae</taxon>
        <taxon>Ataeniobius</taxon>
    </lineage>
</organism>
<reference evidence="2 3" key="1">
    <citation type="submission" date="2021-07" db="EMBL/GenBank/DDBJ databases">
        <authorList>
            <person name="Palmer J.M."/>
        </authorList>
    </citation>
    <scope>NUCLEOTIDE SEQUENCE [LARGE SCALE GENOMIC DNA]</scope>
    <source>
        <strain evidence="2 3">AT_MEX2019</strain>
        <tissue evidence="2">Muscle</tissue>
    </source>
</reference>
<comment type="caution">
    <text evidence="2">The sequence shown here is derived from an EMBL/GenBank/DDBJ whole genome shotgun (WGS) entry which is preliminary data.</text>
</comment>
<dbReference type="Proteomes" id="UP001345963">
    <property type="component" value="Unassembled WGS sequence"/>
</dbReference>
<sequence length="84" mass="9225">MDWNRITSAHTNGKHANYMQKDPGPGFEPRTSLLQGNSANNCSTVLSFNQKYQTDKSYDPTYAGCQSPINLPCFAEIVQAAAVL</sequence>
<proteinExistence type="predicted"/>
<protein>
    <submittedName>
        <fullName evidence="2">Uncharacterized protein</fullName>
    </submittedName>
</protein>
<evidence type="ECO:0000313" key="2">
    <source>
        <dbReference type="EMBL" id="MED6253546.1"/>
    </source>
</evidence>
<name>A0ABU7BUC7_9TELE</name>
<keyword evidence="3" id="KW-1185">Reference proteome</keyword>
<dbReference type="EMBL" id="JAHUTI010068848">
    <property type="protein sequence ID" value="MED6253546.1"/>
    <property type="molecule type" value="Genomic_DNA"/>
</dbReference>
<feature type="compositionally biased region" description="Polar residues" evidence="1">
    <location>
        <begin position="1"/>
        <end position="11"/>
    </location>
</feature>
<evidence type="ECO:0000256" key="1">
    <source>
        <dbReference type="SAM" id="MobiDB-lite"/>
    </source>
</evidence>
<accession>A0ABU7BUC7</accession>
<feature type="region of interest" description="Disordered" evidence="1">
    <location>
        <begin position="1"/>
        <end position="33"/>
    </location>
</feature>